<dbReference type="Pfam" id="PF00082">
    <property type="entry name" value="Peptidase_S8"/>
    <property type="match status" value="1"/>
</dbReference>
<dbReference type="Proteomes" id="UP001597344">
    <property type="component" value="Unassembled WGS sequence"/>
</dbReference>
<evidence type="ECO:0000313" key="8">
    <source>
        <dbReference type="Proteomes" id="UP001597344"/>
    </source>
</evidence>
<comment type="similarity">
    <text evidence="1 5">Belongs to the peptidase S8 family.</text>
</comment>
<dbReference type="PRINTS" id="PR00723">
    <property type="entry name" value="SUBTILISIN"/>
</dbReference>
<keyword evidence="3 5" id="KW-0378">Hydrolase</keyword>
<name>A0ABW5AW83_9FLAO</name>
<dbReference type="CDD" id="cd00306">
    <property type="entry name" value="Peptidases_S8_S53"/>
    <property type="match status" value="1"/>
</dbReference>
<organism evidence="7 8">
    <name type="scientific">Aquimarina celericrescens</name>
    <dbReference type="NCBI Taxonomy" id="1964542"/>
    <lineage>
        <taxon>Bacteria</taxon>
        <taxon>Pseudomonadati</taxon>
        <taxon>Bacteroidota</taxon>
        <taxon>Flavobacteriia</taxon>
        <taxon>Flavobacteriales</taxon>
        <taxon>Flavobacteriaceae</taxon>
        <taxon>Aquimarina</taxon>
    </lineage>
</organism>
<dbReference type="EMBL" id="JBHUHY010000007">
    <property type="protein sequence ID" value="MFD2186946.1"/>
    <property type="molecule type" value="Genomic_DNA"/>
</dbReference>
<evidence type="ECO:0000256" key="2">
    <source>
        <dbReference type="ARBA" id="ARBA00022670"/>
    </source>
</evidence>
<feature type="active site" description="Charge relay system" evidence="5">
    <location>
        <position position="274"/>
    </location>
</feature>
<evidence type="ECO:0000313" key="7">
    <source>
        <dbReference type="EMBL" id="MFD2186946.1"/>
    </source>
</evidence>
<comment type="caution">
    <text evidence="7">The sequence shown here is derived from an EMBL/GenBank/DDBJ whole genome shotgun (WGS) entry which is preliminary data.</text>
</comment>
<gene>
    <name evidence="7" type="ORF">ACFSJT_09095</name>
</gene>
<dbReference type="PROSITE" id="PS51892">
    <property type="entry name" value="SUBTILASE"/>
    <property type="match status" value="1"/>
</dbReference>
<feature type="active site" description="Charge relay system" evidence="5">
    <location>
        <position position="224"/>
    </location>
</feature>
<dbReference type="PANTHER" id="PTHR43806:SF11">
    <property type="entry name" value="CEREVISIN-RELATED"/>
    <property type="match status" value="1"/>
</dbReference>
<sequence length="500" mass="54624">MKKIILFVFGLLFVLSCEQENPNEINDQTPESFNSQKLLSVEEVNAYIAKQLKTNGDIAWLDAPAVVLWSAAIHGGKILSVGYGNKGESFSTAQRSPRLTKAKNMIFDIVQKEEQANKSNIVVSDDDILNVVDIQITKLETVIELQAADQIRYIDPIGYNLYLEEANIQEKSGLGCDESGENVNSNDYRVISPNSWLPWNFDIHKIPQAWGYSTGSGITVGLIDSGISASQNLLGSGFNDGDSNQRTVERYGTYIDSPWWWSNNTDGPNDKCGHGTSMASAIASPRNNDFMPVGVAYNCNLVAYRGTSDVVLNDYHERKGVSNALKALGNRNDVKIISMSIGYPWSIGNVKDAVKYAYGKGKLIVAAGGTSTTFTNWYGVIFPASMSETVAVTGIKDNGYNRCNICHDGNKIDFTIVMQRAGDSSRNVPVIGFNTGVRDYVSGSSVATAMTAGIAALVWGSNPNMSRDQVLDKLRRSGQFYPNRNSKFGYGNIDALKAVQ</sequence>
<dbReference type="InterPro" id="IPR050131">
    <property type="entry name" value="Peptidase_S8_subtilisin-like"/>
</dbReference>
<keyword evidence="4 5" id="KW-0720">Serine protease</keyword>
<dbReference type="PROSITE" id="PS51257">
    <property type="entry name" value="PROKAR_LIPOPROTEIN"/>
    <property type="match status" value="1"/>
</dbReference>
<keyword evidence="8" id="KW-1185">Reference proteome</keyword>
<reference evidence="8" key="1">
    <citation type="journal article" date="2019" name="Int. J. Syst. Evol. Microbiol.">
        <title>The Global Catalogue of Microorganisms (GCM) 10K type strain sequencing project: providing services to taxonomists for standard genome sequencing and annotation.</title>
        <authorList>
            <consortium name="The Broad Institute Genomics Platform"/>
            <consortium name="The Broad Institute Genome Sequencing Center for Infectious Disease"/>
            <person name="Wu L."/>
            <person name="Ma J."/>
        </authorList>
    </citation>
    <scope>NUCLEOTIDE SEQUENCE [LARGE SCALE GENOMIC DNA]</scope>
    <source>
        <strain evidence="8">DT92</strain>
    </source>
</reference>
<accession>A0ABW5AW83</accession>
<protein>
    <submittedName>
        <fullName evidence="7">S8 family serine peptidase</fullName>
    </submittedName>
</protein>
<dbReference type="PANTHER" id="PTHR43806">
    <property type="entry name" value="PEPTIDASE S8"/>
    <property type="match status" value="1"/>
</dbReference>
<dbReference type="InterPro" id="IPR000209">
    <property type="entry name" value="Peptidase_S8/S53_dom"/>
</dbReference>
<dbReference type="SUPFAM" id="SSF52743">
    <property type="entry name" value="Subtilisin-like"/>
    <property type="match status" value="1"/>
</dbReference>
<evidence type="ECO:0000256" key="4">
    <source>
        <dbReference type="ARBA" id="ARBA00022825"/>
    </source>
</evidence>
<dbReference type="InterPro" id="IPR015500">
    <property type="entry name" value="Peptidase_S8_subtilisin-rel"/>
</dbReference>
<proteinExistence type="inferred from homology"/>
<evidence type="ECO:0000259" key="6">
    <source>
        <dbReference type="Pfam" id="PF00082"/>
    </source>
</evidence>
<evidence type="ECO:0000256" key="1">
    <source>
        <dbReference type="ARBA" id="ARBA00011073"/>
    </source>
</evidence>
<dbReference type="RefSeq" id="WP_378319945.1">
    <property type="nucleotide sequence ID" value="NZ_JBHUHY010000007.1"/>
</dbReference>
<keyword evidence="2 5" id="KW-0645">Protease</keyword>
<evidence type="ECO:0000256" key="5">
    <source>
        <dbReference type="PROSITE-ProRule" id="PRU01240"/>
    </source>
</evidence>
<evidence type="ECO:0000256" key="3">
    <source>
        <dbReference type="ARBA" id="ARBA00022801"/>
    </source>
</evidence>
<dbReference type="InterPro" id="IPR036852">
    <property type="entry name" value="Peptidase_S8/S53_dom_sf"/>
</dbReference>
<feature type="domain" description="Peptidase S8/S53" evidence="6">
    <location>
        <begin position="215"/>
        <end position="491"/>
    </location>
</feature>
<feature type="active site" description="Charge relay system" evidence="5">
    <location>
        <position position="445"/>
    </location>
</feature>
<dbReference type="Gene3D" id="3.40.50.200">
    <property type="entry name" value="Peptidase S8/S53 domain"/>
    <property type="match status" value="1"/>
</dbReference>